<dbReference type="Pfam" id="PF00903">
    <property type="entry name" value="Glyoxalase"/>
    <property type="match status" value="1"/>
</dbReference>
<dbReference type="InterPro" id="IPR037523">
    <property type="entry name" value="VOC_core"/>
</dbReference>
<dbReference type="PANTHER" id="PTHR36110">
    <property type="entry name" value="RING-CLEAVING DIOXYGENASE MHQE-RELATED"/>
    <property type="match status" value="1"/>
</dbReference>
<dbReference type="SUPFAM" id="SSF54593">
    <property type="entry name" value="Glyoxalase/Bleomycin resistance protein/Dihydroxybiphenyl dioxygenase"/>
    <property type="match status" value="1"/>
</dbReference>
<feature type="domain" description="VOC" evidence="1">
    <location>
        <begin position="5"/>
        <end position="131"/>
    </location>
</feature>
<dbReference type="PANTHER" id="PTHR36110:SF4">
    <property type="entry name" value="RING-CLEAVING DIOXYGENASE MHQA-RELATED"/>
    <property type="match status" value="1"/>
</dbReference>
<reference evidence="2" key="1">
    <citation type="submission" date="2023-08" db="EMBL/GenBank/DDBJ databases">
        <title>Genomic characterization of piscicolin 126 produced by Carnobacterium maltaromaticum CM22 strain isolated from salmon (Salmo salar).</title>
        <authorList>
            <person name="Gonzalez-Gragera E."/>
            <person name="Garcia-Lopez J.D."/>
            <person name="Teso-Perez C."/>
            <person name="Gimenez-Hernandez I."/>
            <person name="Peralta-Sanchez J.M."/>
            <person name="Valdivia E."/>
            <person name="Montalban-Lopez M."/>
            <person name="Martin-Platero A.M."/>
            <person name="Banos A."/>
            <person name="Martinez-Bueno M."/>
        </authorList>
    </citation>
    <scope>NUCLEOTIDE SEQUENCE</scope>
    <source>
        <strain evidence="2">CM22</strain>
    </source>
</reference>
<sequence>MKNTLIHHVSVINRDIQQSFHFYHNTLGLNLLLKTVNQDDNEMYHTFFGDTAGRPGTEFTVFEMKNGIDHKFGTNAIDRTVFLVPSEESLIFWEKRLNSLGIFNCEIENYNNSKILRFEDFDGVQLGFMPLTEKQTTHYLPRITDEISGDNAILGIHSIHLRVRYLEATKQLFKKFFDWTLLTKLTTEPNPIAILGNHNELFYQEVHLIEDKKSPLEVMGIGGTHHVAFSAKDEHELQEIQEEISLKNFLNSGIKNREFFKSLYFREANGILIEVATLDTHFVKENYEGLDLDQVPLYLPTFLAPKRSAIEASLASSHPQSESR</sequence>
<accession>A0AAW9JZM9</accession>
<dbReference type="InterPro" id="IPR052537">
    <property type="entry name" value="Extradiol_RC_dioxygenase"/>
</dbReference>
<dbReference type="PROSITE" id="PS51819">
    <property type="entry name" value="VOC"/>
    <property type="match status" value="2"/>
</dbReference>
<evidence type="ECO:0000313" key="3">
    <source>
        <dbReference type="Proteomes" id="UP001290462"/>
    </source>
</evidence>
<organism evidence="2 3">
    <name type="scientific">Carnobacterium maltaromaticum</name>
    <name type="common">Carnobacterium piscicola</name>
    <dbReference type="NCBI Taxonomy" id="2751"/>
    <lineage>
        <taxon>Bacteria</taxon>
        <taxon>Bacillati</taxon>
        <taxon>Bacillota</taxon>
        <taxon>Bacilli</taxon>
        <taxon>Lactobacillales</taxon>
        <taxon>Carnobacteriaceae</taxon>
        <taxon>Carnobacterium</taxon>
    </lineage>
</organism>
<dbReference type="InterPro" id="IPR029068">
    <property type="entry name" value="Glyas_Bleomycin-R_OHBP_Dase"/>
</dbReference>
<dbReference type="Gene3D" id="3.10.180.10">
    <property type="entry name" value="2,3-Dihydroxybiphenyl 1,2-Dioxygenase, domain 1"/>
    <property type="match status" value="2"/>
</dbReference>
<gene>
    <name evidence="2" type="ORF">RAK27_09740</name>
</gene>
<evidence type="ECO:0000259" key="1">
    <source>
        <dbReference type="PROSITE" id="PS51819"/>
    </source>
</evidence>
<feature type="domain" description="VOC" evidence="1">
    <location>
        <begin position="155"/>
        <end position="278"/>
    </location>
</feature>
<dbReference type="InterPro" id="IPR004360">
    <property type="entry name" value="Glyas_Fos-R_dOase_dom"/>
</dbReference>
<name>A0AAW9JZM9_CARML</name>
<protein>
    <submittedName>
        <fullName evidence="2">VOC family protein</fullName>
    </submittedName>
</protein>
<dbReference type="RefSeq" id="WP_322808965.1">
    <property type="nucleotide sequence ID" value="NZ_JAVBVO010000003.1"/>
</dbReference>
<proteinExistence type="predicted"/>
<evidence type="ECO:0000313" key="2">
    <source>
        <dbReference type="EMBL" id="MDZ5758936.1"/>
    </source>
</evidence>
<dbReference type="AlphaFoldDB" id="A0AAW9JZM9"/>
<dbReference type="Proteomes" id="UP001290462">
    <property type="component" value="Unassembled WGS sequence"/>
</dbReference>
<comment type="caution">
    <text evidence="2">The sequence shown here is derived from an EMBL/GenBank/DDBJ whole genome shotgun (WGS) entry which is preliminary data.</text>
</comment>
<dbReference type="EMBL" id="JAVBVO010000003">
    <property type="protein sequence ID" value="MDZ5758936.1"/>
    <property type="molecule type" value="Genomic_DNA"/>
</dbReference>